<evidence type="ECO:0000313" key="3">
    <source>
        <dbReference type="Proteomes" id="UP000243459"/>
    </source>
</evidence>
<keyword evidence="3" id="KW-1185">Reference proteome</keyword>
<dbReference type="EMBL" id="CM007387">
    <property type="protein sequence ID" value="ONK65045.1"/>
    <property type="molecule type" value="Genomic_DNA"/>
</dbReference>
<evidence type="ECO:0000313" key="2">
    <source>
        <dbReference type="EMBL" id="ONK65045.1"/>
    </source>
</evidence>
<feature type="compositionally biased region" description="Basic and acidic residues" evidence="1">
    <location>
        <begin position="1"/>
        <end position="11"/>
    </location>
</feature>
<evidence type="ECO:0000256" key="1">
    <source>
        <dbReference type="SAM" id="MobiDB-lite"/>
    </source>
</evidence>
<dbReference type="AlphaFoldDB" id="A0A5P1EGL6"/>
<dbReference type="Proteomes" id="UP000243459">
    <property type="component" value="Chromosome 7"/>
</dbReference>
<proteinExistence type="predicted"/>
<name>A0A5P1EGL6_ASPOF</name>
<feature type="compositionally biased region" description="Gly residues" evidence="1">
    <location>
        <begin position="45"/>
        <end position="54"/>
    </location>
</feature>
<reference evidence="3" key="1">
    <citation type="journal article" date="2017" name="Nat. Commun.">
        <title>The asparagus genome sheds light on the origin and evolution of a young Y chromosome.</title>
        <authorList>
            <person name="Harkess A."/>
            <person name="Zhou J."/>
            <person name="Xu C."/>
            <person name="Bowers J.E."/>
            <person name="Van der Hulst R."/>
            <person name="Ayyampalayam S."/>
            <person name="Mercati F."/>
            <person name="Riccardi P."/>
            <person name="McKain M.R."/>
            <person name="Kakrana A."/>
            <person name="Tang H."/>
            <person name="Ray J."/>
            <person name="Groenendijk J."/>
            <person name="Arikit S."/>
            <person name="Mathioni S.M."/>
            <person name="Nakano M."/>
            <person name="Shan H."/>
            <person name="Telgmann-Rauber A."/>
            <person name="Kanno A."/>
            <person name="Yue Z."/>
            <person name="Chen H."/>
            <person name="Li W."/>
            <person name="Chen Y."/>
            <person name="Xu X."/>
            <person name="Zhang Y."/>
            <person name="Luo S."/>
            <person name="Chen H."/>
            <person name="Gao J."/>
            <person name="Mao Z."/>
            <person name="Pires J.C."/>
            <person name="Luo M."/>
            <person name="Kudrna D."/>
            <person name="Wing R.A."/>
            <person name="Meyers B.C."/>
            <person name="Yi K."/>
            <person name="Kong H."/>
            <person name="Lavrijsen P."/>
            <person name="Sunseri F."/>
            <person name="Falavigna A."/>
            <person name="Ye Y."/>
            <person name="Leebens-Mack J.H."/>
            <person name="Chen G."/>
        </authorList>
    </citation>
    <scope>NUCLEOTIDE SEQUENCE [LARGE SCALE GENOMIC DNA]</scope>
    <source>
        <strain evidence="3">cv. DH0086</strain>
    </source>
</reference>
<dbReference type="Gramene" id="ONK65045">
    <property type="protein sequence ID" value="ONK65045"/>
    <property type="gene ID" value="A4U43_C07F32940"/>
</dbReference>
<gene>
    <name evidence="2" type="ORF">A4U43_C07F32940</name>
</gene>
<protein>
    <submittedName>
        <fullName evidence="2">Uncharacterized protein</fullName>
    </submittedName>
</protein>
<accession>A0A5P1EGL6</accession>
<feature type="region of interest" description="Disordered" evidence="1">
    <location>
        <begin position="1"/>
        <end position="106"/>
    </location>
</feature>
<organism evidence="2 3">
    <name type="scientific">Asparagus officinalis</name>
    <name type="common">Garden asparagus</name>
    <dbReference type="NCBI Taxonomy" id="4686"/>
    <lineage>
        <taxon>Eukaryota</taxon>
        <taxon>Viridiplantae</taxon>
        <taxon>Streptophyta</taxon>
        <taxon>Embryophyta</taxon>
        <taxon>Tracheophyta</taxon>
        <taxon>Spermatophyta</taxon>
        <taxon>Magnoliopsida</taxon>
        <taxon>Liliopsida</taxon>
        <taxon>Asparagales</taxon>
        <taxon>Asparagaceae</taxon>
        <taxon>Asparagoideae</taxon>
        <taxon>Asparagus</taxon>
    </lineage>
</organism>
<feature type="compositionally biased region" description="Gly residues" evidence="1">
    <location>
        <begin position="77"/>
        <end position="89"/>
    </location>
</feature>
<sequence>MTLARSREGGRPPEAACGQAACPARQASGGGVAARTPRTADGAAYVGGGLGGRTADGQRPRQRGSAVTADGRAGTDPGSGNGGDGGGGDPRTSSAGRAAMAVRARE</sequence>